<feature type="transmembrane region" description="Helical" evidence="1">
    <location>
        <begin position="865"/>
        <end position="884"/>
    </location>
</feature>
<feature type="transmembrane region" description="Helical" evidence="1">
    <location>
        <begin position="663"/>
        <end position="682"/>
    </location>
</feature>
<gene>
    <name evidence="2" type="ORF">KIPB_000158</name>
</gene>
<keyword evidence="1" id="KW-0472">Membrane</keyword>
<keyword evidence="1" id="KW-1133">Transmembrane helix</keyword>
<proteinExistence type="predicted"/>
<feature type="transmembrane region" description="Helical" evidence="1">
    <location>
        <begin position="487"/>
        <end position="510"/>
    </location>
</feature>
<dbReference type="Proteomes" id="UP000265618">
    <property type="component" value="Unassembled WGS sequence"/>
</dbReference>
<dbReference type="SUPFAM" id="SSF50998">
    <property type="entry name" value="Quinoprotein alcohol dehydrogenase-like"/>
    <property type="match status" value="1"/>
</dbReference>
<feature type="transmembrane region" description="Helical" evidence="1">
    <location>
        <begin position="721"/>
        <end position="739"/>
    </location>
</feature>
<feature type="transmembrane region" description="Helical" evidence="1">
    <location>
        <begin position="694"/>
        <end position="715"/>
    </location>
</feature>
<dbReference type="EMBL" id="BDIP01000017">
    <property type="protein sequence ID" value="GIQ79507.1"/>
    <property type="molecule type" value="Genomic_DNA"/>
</dbReference>
<evidence type="ECO:0000313" key="3">
    <source>
        <dbReference type="Proteomes" id="UP000265618"/>
    </source>
</evidence>
<feature type="transmembrane region" description="Helical" evidence="1">
    <location>
        <begin position="791"/>
        <end position="814"/>
    </location>
</feature>
<evidence type="ECO:0000256" key="1">
    <source>
        <dbReference type="SAM" id="Phobius"/>
    </source>
</evidence>
<keyword evidence="3" id="KW-1185">Reference proteome</keyword>
<name>A0A9K3CNR9_9EUKA</name>
<dbReference type="AlphaFoldDB" id="A0A9K3CNR9"/>
<accession>A0A9K3CNR9</accession>
<feature type="transmembrane region" description="Helical" evidence="1">
    <location>
        <begin position="760"/>
        <end position="785"/>
    </location>
</feature>
<reference evidence="2 3" key="1">
    <citation type="journal article" date="2018" name="PLoS ONE">
        <title>The draft genome of Kipferlia bialata reveals reductive genome evolution in fornicate parasites.</title>
        <authorList>
            <person name="Tanifuji G."/>
            <person name="Takabayashi S."/>
            <person name="Kume K."/>
            <person name="Takagi M."/>
            <person name="Nakayama T."/>
            <person name="Kamikawa R."/>
            <person name="Inagaki Y."/>
            <person name="Hashimoto T."/>
        </authorList>
    </citation>
    <scope>NUCLEOTIDE SEQUENCE [LARGE SCALE GENOMIC DNA]</scope>
    <source>
        <strain evidence="2">NY0173</strain>
    </source>
</reference>
<sequence length="1105" mass="119346">MQTPFGPRPVPKDTYGRGVPAGAFTYLSDLVLPSYPGPYPELALTEGRASVSGDWAAVSGEGISDGVIEDMVILFHSEACRSDQSPTLQRWVPADTALHGTLPCMSGDWLVVSTETGVDTYIMTVTGPELHSSLPVPLSPSACVVSLAVSGSYLVVGTSDQEVYTYLYSAASDTWSLQGDLTPIYPPLSELSCPTRFGEVLSLYVSDDAEGSEAARVAVTVSDAGSYYVYLFEPAQGLGDSTAWVQSGVVMPTTSSGTGPVGTVGTAVAVSGATLVTAGCRSSLDCVIQTFTLCQENKYTDSIDEWCIESEIPTGAEVSYLSLVDNILAVGCVDEAVLYSVDPLSPVVLSHFHSSLSVTCVPQLARERDTGEGGSPMHTAIIQCGSLAAVGSMSVTLTVNRIHFGTSVAAVEYPGSDYDFYRQLSFWDDFSLYPHDSQAVYGSAYTVESSNSMTVLVDTAADPTILFGDPHDSISMSFHVSMYTDVLWSPFLATCVSLLLCACVSVYVACRWRGVYRNTVYAASESESITVEGNHAAILERVSPGSRVVSQVVLTVALCAAKACRLCVDLYVLSLLYPFVTSRFLPSIREDLPFPLDTVYDIVRQAQDYSLEFAHRALAACLYYEDLAVILFHFVVRGFAFAINRTIVRWEATCHPYVRGVLAVVYTILNMGLCCSTTHILYTMWNRQVSGDMYLVTPMGVATLGCCVIMCWILYDKDTWIGYLAKSIQRIGGLVTSYMRSFHNPVHSSRPESSLSILCLNVVLAPFVALYYLVLVVGLLMVVLVSTAVSLLSWVAVPVLAAVPHLLRAMVGVYSPAQEHIRVLGLSSQTRSPSTTASVVLTGVVCVVWQLLSLPSMSHNRLGEVLVVLLSATVTTCVVDGYTFDPFASLLPTKGVESSTPALTWEDRDSKGINGDWTQDVVSGYSSLLSPTPAALRHAELTMTLKTNALLFIPYVGPTCKVVADRLTSPPLRVPGCPSSKRLWVSNILATLCVFFLAYQMAFPTISNGQLTAMCVVFWVFAAQQVWDAYWQSERVLGLRSKASDSRNTMTGVEKYSSLDLEGVHVSDRDAMSKKEAEAAETMALLTTQTEMAGINGYGNSALSW</sequence>
<keyword evidence="1" id="KW-0812">Transmembrane</keyword>
<evidence type="ECO:0000313" key="2">
    <source>
        <dbReference type="EMBL" id="GIQ79507.1"/>
    </source>
</evidence>
<comment type="caution">
    <text evidence="2">The sequence shown here is derived from an EMBL/GenBank/DDBJ whole genome shotgun (WGS) entry which is preliminary data.</text>
</comment>
<feature type="transmembrane region" description="Helical" evidence="1">
    <location>
        <begin position="835"/>
        <end position="853"/>
    </location>
</feature>
<dbReference type="InterPro" id="IPR011047">
    <property type="entry name" value="Quinoprotein_ADH-like_sf"/>
</dbReference>
<evidence type="ECO:0008006" key="4">
    <source>
        <dbReference type="Google" id="ProtNLM"/>
    </source>
</evidence>
<organism evidence="2 3">
    <name type="scientific">Kipferlia bialata</name>
    <dbReference type="NCBI Taxonomy" id="797122"/>
    <lineage>
        <taxon>Eukaryota</taxon>
        <taxon>Metamonada</taxon>
        <taxon>Carpediemonas-like organisms</taxon>
        <taxon>Kipferlia</taxon>
    </lineage>
</organism>
<protein>
    <recommendedName>
        <fullName evidence="4">Transmembrane protein</fullName>
    </recommendedName>
</protein>